<evidence type="ECO:0000256" key="1">
    <source>
        <dbReference type="SAM" id="Phobius"/>
    </source>
</evidence>
<accession>A0A8B2NNZ0</accession>
<keyword evidence="1" id="KW-0472">Membrane</keyword>
<evidence type="ECO:0000313" key="3">
    <source>
        <dbReference type="EMBL" id="RAI00321.1"/>
    </source>
</evidence>
<proteinExistence type="predicted"/>
<gene>
    <name evidence="3" type="ORF">DLJ53_20175</name>
</gene>
<reference evidence="3 4" key="1">
    <citation type="submission" date="2018-05" db="EMBL/GenBank/DDBJ databases">
        <title>Acuticoccus sediminis sp. nov., isolated from deep-sea sediment of Indian Ocean.</title>
        <authorList>
            <person name="Liu X."/>
            <person name="Lai Q."/>
            <person name="Du Y."/>
            <person name="Sun F."/>
            <person name="Zhang X."/>
            <person name="Wang S."/>
            <person name="Shao Z."/>
        </authorList>
    </citation>
    <scope>NUCLEOTIDE SEQUENCE [LARGE SCALE GENOMIC DNA]</scope>
    <source>
        <strain evidence="3 4">PTG4-2</strain>
    </source>
</reference>
<evidence type="ECO:0000313" key="4">
    <source>
        <dbReference type="Proteomes" id="UP000249590"/>
    </source>
</evidence>
<comment type="caution">
    <text evidence="3">The sequence shown here is derived from an EMBL/GenBank/DDBJ whole genome shotgun (WGS) entry which is preliminary data.</text>
</comment>
<keyword evidence="1" id="KW-1133">Transmembrane helix</keyword>
<dbReference type="PANTHER" id="PTHR37938:SF1">
    <property type="entry name" value="BLL0215 PROTEIN"/>
    <property type="match status" value="1"/>
</dbReference>
<keyword evidence="4" id="KW-1185">Reference proteome</keyword>
<dbReference type="OrthoDB" id="6088889at2"/>
<keyword evidence="1" id="KW-0812">Transmembrane</keyword>
<organism evidence="3 4">
    <name type="scientific">Acuticoccus sediminis</name>
    <dbReference type="NCBI Taxonomy" id="2184697"/>
    <lineage>
        <taxon>Bacteria</taxon>
        <taxon>Pseudomonadati</taxon>
        <taxon>Pseudomonadota</taxon>
        <taxon>Alphaproteobacteria</taxon>
        <taxon>Hyphomicrobiales</taxon>
        <taxon>Amorphaceae</taxon>
        <taxon>Acuticoccus</taxon>
    </lineage>
</organism>
<dbReference type="PANTHER" id="PTHR37938">
    <property type="entry name" value="BLL0215 PROTEIN"/>
    <property type="match status" value="1"/>
</dbReference>
<dbReference type="Proteomes" id="UP000249590">
    <property type="component" value="Unassembled WGS sequence"/>
</dbReference>
<name>A0A8B2NNZ0_9HYPH</name>
<protein>
    <recommendedName>
        <fullName evidence="2">YdbS-like PH domain-containing protein</fullName>
    </recommendedName>
</protein>
<dbReference type="EMBL" id="QHHQ01000004">
    <property type="protein sequence ID" value="RAI00321.1"/>
    <property type="molecule type" value="Genomic_DNA"/>
</dbReference>
<feature type="domain" description="YdbS-like PH" evidence="2">
    <location>
        <begin position="53"/>
        <end position="122"/>
    </location>
</feature>
<dbReference type="AlphaFoldDB" id="A0A8B2NNZ0"/>
<feature type="transmembrane region" description="Helical" evidence="1">
    <location>
        <begin position="25"/>
        <end position="46"/>
    </location>
</feature>
<dbReference type="InterPro" id="IPR005182">
    <property type="entry name" value="YdbS-like_PH"/>
</dbReference>
<sequence length="126" mass="14519">MTSDNVPKPRYQEHPRMFADEPGRFILACLLVPFVIGIVWLLVWYVKTKCTLLTVGDERVLLTRGVFNKERLEIELESIRTVRIDQTFVDRIFNCGILKIYTAGDNPELVQGGMPDPERLRSALRV</sequence>
<dbReference type="Pfam" id="PF03703">
    <property type="entry name" value="bPH_2"/>
    <property type="match status" value="1"/>
</dbReference>
<evidence type="ECO:0000259" key="2">
    <source>
        <dbReference type="Pfam" id="PF03703"/>
    </source>
</evidence>